<organism evidence="1 2">
    <name type="scientific">Caerostris darwini</name>
    <dbReference type="NCBI Taxonomy" id="1538125"/>
    <lineage>
        <taxon>Eukaryota</taxon>
        <taxon>Metazoa</taxon>
        <taxon>Ecdysozoa</taxon>
        <taxon>Arthropoda</taxon>
        <taxon>Chelicerata</taxon>
        <taxon>Arachnida</taxon>
        <taxon>Araneae</taxon>
        <taxon>Araneomorphae</taxon>
        <taxon>Entelegynae</taxon>
        <taxon>Araneoidea</taxon>
        <taxon>Araneidae</taxon>
        <taxon>Caerostris</taxon>
    </lineage>
</organism>
<sequence length="95" mass="10969">MFVRRQVWTNKPTWAHLLMKSGIDGASSCQGWLRESSHHVRERGVTHVSATKNIFQLDSKSGPFPAPSREPFHQLRAIPFRLLPFPVYVPRQTIF</sequence>
<proteinExistence type="predicted"/>
<dbReference type="AlphaFoldDB" id="A0AAV4W0S8"/>
<protein>
    <submittedName>
        <fullName evidence="1">Uncharacterized protein</fullName>
    </submittedName>
</protein>
<gene>
    <name evidence="1" type="ORF">CDAR_401921</name>
</gene>
<evidence type="ECO:0000313" key="2">
    <source>
        <dbReference type="Proteomes" id="UP001054837"/>
    </source>
</evidence>
<dbReference type="Proteomes" id="UP001054837">
    <property type="component" value="Unassembled WGS sequence"/>
</dbReference>
<name>A0AAV4W0S8_9ARAC</name>
<evidence type="ECO:0000313" key="1">
    <source>
        <dbReference type="EMBL" id="GIY76212.1"/>
    </source>
</evidence>
<reference evidence="1 2" key="1">
    <citation type="submission" date="2021-06" db="EMBL/GenBank/DDBJ databases">
        <title>Caerostris darwini draft genome.</title>
        <authorList>
            <person name="Kono N."/>
            <person name="Arakawa K."/>
        </authorList>
    </citation>
    <scope>NUCLEOTIDE SEQUENCE [LARGE SCALE GENOMIC DNA]</scope>
</reference>
<dbReference type="EMBL" id="BPLQ01013962">
    <property type="protein sequence ID" value="GIY76212.1"/>
    <property type="molecule type" value="Genomic_DNA"/>
</dbReference>
<accession>A0AAV4W0S8</accession>
<keyword evidence="2" id="KW-1185">Reference proteome</keyword>
<comment type="caution">
    <text evidence="1">The sequence shown here is derived from an EMBL/GenBank/DDBJ whole genome shotgun (WGS) entry which is preliminary data.</text>
</comment>